<dbReference type="InterPro" id="IPR021487">
    <property type="entry name" value="DUF3140"/>
</dbReference>
<dbReference type="Proteomes" id="UP000711996">
    <property type="component" value="Unassembled WGS sequence"/>
</dbReference>
<name>A0A9P5K5R7_COLSI</name>
<feature type="compositionally biased region" description="Acidic residues" evidence="1">
    <location>
        <begin position="170"/>
        <end position="195"/>
    </location>
</feature>
<feature type="region of interest" description="Disordered" evidence="1">
    <location>
        <begin position="26"/>
        <end position="55"/>
    </location>
</feature>
<evidence type="ECO:0000256" key="1">
    <source>
        <dbReference type="SAM" id="MobiDB-lite"/>
    </source>
</evidence>
<keyword evidence="4" id="KW-1185">Reference proteome</keyword>
<comment type="caution">
    <text evidence="3">The sequence shown here is derived from an EMBL/GenBank/DDBJ whole genome shotgun (WGS) entry which is preliminary data.</text>
</comment>
<dbReference type="Pfam" id="PF11338">
    <property type="entry name" value="DUF3140"/>
    <property type="match status" value="1"/>
</dbReference>
<feature type="compositionally biased region" description="Basic and acidic residues" evidence="1">
    <location>
        <begin position="117"/>
        <end position="130"/>
    </location>
</feature>
<feature type="region of interest" description="Disordered" evidence="1">
    <location>
        <begin position="91"/>
        <end position="326"/>
    </location>
</feature>
<dbReference type="OrthoDB" id="2131339at2759"/>
<feature type="compositionally biased region" description="Basic and acidic residues" evidence="1">
    <location>
        <begin position="219"/>
        <end position="230"/>
    </location>
</feature>
<dbReference type="PANTHER" id="PTHR40630">
    <property type="entry name" value="POSSIBLE DNA-BINDING PROTEIN"/>
    <property type="match status" value="1"/>
</dbReference>
<dbReference type="PANTHER" id="PTHR40630:SF1">
    <property type="entry name" value="DNA-BINDING PROTEIN"/>
    <property type="match status" value="1"/>
</dbReference>
<sequence>MKGKEEVISEFNEYVNMTAEELESWLKSGDSNSAGWPKDDAEGDGETVGHDSGRNIVEILKANPDKKEEEYTDDQVEHMRKVVAYCKRHLAQEAKGNSEKSPEEVKKTKSYASLKNWGHDFLKAQGKEGSEQNGKSAKSKNGDEEKAESNGSKKEESNGSKKEKNGSKNEDDEEEAEEEVEKADEGKEEEEEEADGDKTGNKRKKSGEENGSNKKRQTRQGEGKATKKDEDGEDEKEEEEAEDDGDEEMEDDDDEGDDKENGSSKKTKKGPKKGDKVSWQWGNGNPEGKVLDVKEEKTTIETKNGNEVSRDGNPDDPAVVLDTGKSKAIKANHELN</sequence>
<dbReference type="AlphaFoldDB" id="A0A9P5K5R7"/>
<evidence type="ECO:0000313" key="4">
    <source>
        <dbReference type="Proteomes" id="UP000711996"/>
    </source>
</evidence>
<accession>A0A9P5K5R7</accession>
<feature type="compositionally biased region" description="Acidic residues" evidence="1">
    <location>
        <begin position="231"/>
        <end position="258"/>
    </location>
</feature>
<feature type="domain" description="Hypervirulence associated protein TUDOR" evidence="2">
    <location>
        <begin position="274"/>
        <end position="335"/>
    </location>
</feature>
<evidence type="ECO:0000313" key="3">
    <source>
        <dbReference type="EMBL" id="KAF4860128.1"/>
    </source>
</evidence>
<dbReference type="InterPro" id="IPR021331">
    <property type="entry name" value="Hva1_TUDOR"/>
</dbReference>
<reference evidence="3" key="1">
    <citation type="submission" date="2019-06" db="EMBL/GenBank/DDBJ databases">
        <authorList>
            <person name="Gan P."/>
            <person name="Shirasu K."/>
        </authorList>
    </citation>
    <scope>NUCLEOTIDE SEQUENCE [LARGE SCALE GENOMIC DNA]</scope>
    <source>
        <strain evidence="3">CAD2</strain>
    </source>
</reference>
<dbReference type="Pfam" id="PF11160">
    <property type="entry name" value="Hva1_TUDOR"/>
    <property type="match status" value="1"/>
</dbReference>
<gene>
    <name evidence="3" type="ORF">CGCSCA2_v005689</name>
</gene>
<feature type="compositionally biased region" description="Basic and acidic residues" evidence="1">
    <location>
        <begin position="196"/>
        <end position="212"/>
    </location>
</feature>
<proteinExistence type="predicted"/>
<feature type="compositionally biased region" description="Basic and acidic residues" evidence="1">
    <location>
        <begin position="289"/>
        <end position="300"/>
    </location>
</feature>
<protein>
    <recommendedName>
        <fullName evidence="2">Hypervirulence associated protein TUDOR domain-containing protein</fullName>
    </recommendedName>
</protein>
<feature type="compositionally biased region" description="Basic and acidic residues" evidence="1">
    <location>
        <begin position="91"/>
        <end position="107"/>
    </location>
</feature>
<organism evidence="3 4">
    <name type="scientific">Colletotrichum siamense</name>
    <name type="common">Anthracnose fungus</name>
    <dbReference type="NCBI Taxonomy" id="690259"/>
    <lineage>
        <taxon>Eukaryota</taxon>
        <taxon>Fungi</taxon>
        <taxon>Dikarya</taxon>
        <taxon>Ascomycota</taxon>
        <taxon>Pezizomycotina</taxon>
        <taxon>Sordariomycetes</taxon>
        <taxon>Hypocreomycetidae</taxon>
        <taxon>Glomerellales</taxon>
        <taxon>Glomerellaceae</taxon>
        <taxon>Colletotrichum</taxon>
        <taxon>Colletotrichum gloeosporioides species complex</taxon>
    </lineage>
</organism>
<dbReference type="EMBL" id="QPMT01000014">
    <property type="protein sequence ID" value="KAF4860128.1"/>
    <property type="molecule type" value="Genomic_DNA"/>
</dbReference>
<evidence type="ECO:0000259" key="2">
    <source>
        <dbReference type="Pfam" id="PF11160"/>
    </source>
</evidence>
<feature type="compositionally biased region" description="Basic and acidic residues" evidence="1">
    <location>
        <begin position="140"/>
        <end position="169"/>
    </location>
</feature>